<evidence type="ECO:0008006" key="3">
    <source>
        <dbReference type="Google" id="ProtNLM"/>
    </source>
</evidence>
<protein>
    <recommendedName>
        <fullName evidence="3">Tesmin/TSO1-like CXC domain-containing protein</fullName>
    </recommendedName>
</protein>
<gene>
    <name evidence="1" type="ORF">PR048_023444</name>
</gene>
<dbReference type="Proteomes" id="UP001159363">
    <property type="component" value="Chromosome 8"/>
</dbReference>
<comment type="caution">
    <text evidence="1">The sequence shown here is derived from an EMBL/GenBank/DDBJ whole genome shotgun (WGS) entry which is preliminary data.</text>
</comment>
<reference evidence="1 2" key="1">
    <citation type="submission" date="2023-02" db="EMBL/GenBank/DDBJ databases">
        <title>LHISI_Scaffold_Assembly.</title>
        <authorList>
            <person name="Stuart O.P."/>
            <person name="Cleave R."/>
            <person name="Magrath M.J.L."/>
            <person name="Mikheyev A.S."/>
        </authorList>
    </citation>
    <scope>NUCLEOTIDE SEQUENCE [LARGE SCALE GENOMIC DNA]</scope>
    <source>
        <strain evidence="1">Daus_M_001</strain>
        <tissue evidence="1">Leg muscle</tissue>
    </source>
</reference>
<keyword evidence="2" id="KW-1185">Reference proteome</keyword>
<organism evidence="1 2">
    <name type="scientific">Dryococelus australis</name>
    <dbReference type="NCBI Taxonomy" id="614101"/>
    <lineage>
        <taxon>Eukaryota</taxon>
        <taxon>Metazoa</taxon>
        <taxon>Ecdysozoa</taxon>
        <taxon>Arthropoda</taxon>
        <taxon>Hexapoda</taxon>
        <taxon>Insecta</taxon>
        <taxon>Pterygota</taxon>
        <taxon>Neoptera</taxon>
        <taxon>Polyneoptera</taxon>
        <taxon>Phasmatodea</taxon>
        <taxon>Verophasmatodea</taxon>
        <taxon>Anareolatae</taxon>
        <taxon>Phasmatidae</taxon>
        <taxon>Eurycanthinae</taxon>
        <taxon>Dryococelus</taxon>
    </lineage>
</organism>
<dbReference type="PANTHER" id="PTHR47018">
    <property type="entry name" value="CXC DOMAIN-CONTAINING PROTEIN-RELATED"/>
    <property type="match status" value="1"/>
</dbReference>
<sequence length="709" mass="80779">MPYTKKGGVKYRLKLEVLEIVDDQVCRPRSLISPIILAIGVHLHREFASREIVDELYKFGFSVSYDEVQRFVKSSVGNEDQTVTLLPGHFCQWVGDNIDHNIATINGHNTFHGMGIIMCSTGSSKDIFLGHNKPIIRSNALKASEEVEKAHIPYCFCSKDASALKKIVFKQPECTPLCVYPIDILWNISKLLKEPRMEAQRLNVDVPVVTFDQCIYMKATEVVNSKPDEFPCVKFFKKCVLRTLYLIMSGKEYSCSLRGHHLIHASLQVLLIADILEYNPHTEVECIPDTDCMDVTEESQQKVSDLIELFYELFQTTMSMNDAIKSTALNEVIESLEKQKLELSKDIRTAKLWILYLKIFDVAKAFIWSEKTGNFEMHLNTVENMLPFFASSGHNNYVKYARVYIQDMREIEKKYPQVHEMFTKGYFTSRRHDRMWAGVWTEMFIEQTLMKSTKGQSGITHGGGMTESKRASLVLSHSTCSAVTMCYGNPFTYKEYELCTFPPALFNLEKQCIRKSDESALARHLDGVISDNTSNIHCDTYHVVDGGTPLQLVVWPLAKVTVVFDDYTTSSIKDMEQSRRMKHSLVTYISKAIHHLPATNRKCCEVPPPSCTLPVHDLDDITRECNRSNKFGWENVDGELLPISKDIEPAPDTLLNVIQCACKMSICDPCSRNCKCKRYGLPCSEKCKNCMGKICTNINEPYEEADQDL</sequence>
<accession>A0ABQ9GU71</accession>
<dbReference type="EMBL" id="JARBHB010000009">
    <property type="protein sequence ID" value="KAJ8875549.1"/>
    <property type="molecule type" value="Genomic_DNA"/>
</dbReference>
<proteinExistence type="predicted"/>
<name>A0ABQ9GU71_9NEOP</name>
<dbReference type="PANTHER" id="PTHR47018:SF1">
    <property type="entry name" value="TESMIN_TSO1-LIKE CXC DOMAIN-CONTAINING PROTEIN"/>
    <property type="match status" value="1"/>
</dbReference>
<evidence type="ECO:0000313" key="2">
    <source>
        <dbReference type="Proteomes" id="UP001159363"/>
    </source>
</evidence>
<evidence type="ECO:0000313" key="1">
    <source>
        <dbReference type="EMBL" id="KAJ8875549.1"/>
    </source>
</evidence>